<dbReference type="Proteomes" id="UP000196640">
    <property type="component" value="Unassembled WGS sequence"/>
</dbReference>
<reference evidence="2 4" key="1">
    <citation type="submission" date="2016-11" db="EMBL/GenBank/DDBJ databases">
        <title>Comparison of Traditional DNA-DNA Hybridization with In Silico Genomic Analysis.</title>
        <authorList>
            <person name="Nicholson A.C."/>
            <person name="Sammons S."/>
            <person name="Humrighouse B.W."/>
            <person name="Graziano J."/>
            <person name="Lasker B."/>
            <person name="Whitney A.M."/>
            <person name="Mcquiston J.R."/>
        </authorList>
    </citation>
    <scope>NUCLEOTIDE SEQUENCE [LARGE SCALE GENOMIC DNA]</scope>
    <source>
        <strain evidence="1 4">H1892</strain>
        <strain evidence="2">H2381</strain>
    </source>
</reference>
<comment type="caution">
    <text evidence="2">The sequence shown here is derived from an EMBL/GenBank/DDBJ whole genome shotgun (WGS) entry which is preliminary data.</text>
</comment>
<dbReference type="EMBL" id="NIPX01000003">
    <property type="protein sequence ID" value="OWJ85542.1"/>
    <property type="molecule type" value="Genomic_DNA"/>
</dbReference>
<sequence length="124" mass="13655">MTMLILYGSSRLRAQELRLAASLRQAIFPPSVTSNYRKKCIDPVRALAPVGSVRSILHPLTAMPTLAPLRRLLCGTASGSLPALQAVSMERGQIYVRGMSRGKRPLGLEREKLFQRSSFSSDVE</sequence>
<organism evidence="2 3">
    <name type="scientific">Haematobacter missouriensis</name>
    <dbReference type="NCBI Taxonomy" id="366616"/>
    <lineage>
        <taxon>Bacteria</taxon>
        <taxon>Pseudomonadati</taxon>
        <taxon>Pseudomonadota</taxon>
        <taxon>Alphaproteobacteria</taxon>
        <taxon>Rhodobacterales</taxon>
        <taxon>Paracoccaceae</taxon>
        <taxon>Haematobacter</taxon>
    </lineage>
</organism>
<name>A0A212AVM5_9RHOB</name>
<dbReference type="AlphaFoldDB" id="A0A212AVM5"/>
<evidence type="ECO:0000313" key="2">
    <source>
        <dbReference type="EMBL" id="OWJ85542.1"/>
    </source>
</evidence>
<proteinExistence type="predicted"/>
<evidence type="ECO:0000313" key="3">
    <source>
        <dbReference type="Proteomes" id="UP000196640"/>
    </source>
</evidence>
<dbReference type="EMBL" id="NIPV01000007">
    <property type="protein sequence ID" value="OWJ79270.1"/>
    <property type="molecule type" value="Genomic_DNA"/>
</dbReference>
<evidence type="ECO:0000313" key="1">
    <source>
        <dbReference type="EMBL" id="OWJ79270.1"/>
    </source>
</evidence>
<accession>A0A212AVM5</accession>
<protein>
    <submittedName>
        <fullName evidence="2">Uncharacterized protein</fullName>
    </submittedName>
</protein>
<keyword evidence="4" id="KW-1185">Reference proteome</keyword>
<reference evidence="3" key="2">
    <citation type="submission" date="2016-11" db="EMBL/GenBank/DDBJ databases">
        <title>Comparison of Traditional DNA-DNA Hybridization with In Silico Genomic Analysis.</title>
        <authorList>
            <person name="Nicholson A.C."/>
            <person name="Humrighouse B.W."/>
            <person name="Graziano J."/>
            <person name="Lasker B."/>
            <person name="Whitney A.M."/>
            <person name="Mcquiston J.R."/>
            <person name="Bell M."/>
        </authorList>
    </citation>
    <scope>NUCLEOTIDE SEQUENCE [LARGE SCALE GENOMIC DNA]</scope>
    <source>
        <strain evidence="3">H2381</strain>
    </source>
</reference>
<dbReference type="Proteomes" id="UP000214673">
    <property type="component" value="Unassembled WGS sequence"/>
</dbReference>
<evidence type="ECO:0000313" key="4">
    <source>
        <dbReference type="Proteomes" id="UP000214673"/>
    </source>
</evidence>
<gene>
    <name evidence="2" type="ORF">CDV52_04030</name>
    <name evidence="1" type="ORF">CDV53_01810</name>
</gene>